<evidence type="ECO:0000313" key="2">
    <source>
        <dbReference type="EMBL" id="QPH04841.1"/>
    </source>
</evidence>
<proteinExistence type="predicted"/>
<protein>
    <submittedName>
        <fullName evidence="2">Uncharacterized protein</fullName>
    </submittedName>
</protein>
<evidence type="ECO:0000313" key="3">
    <source>
        <dbReference type="Proteomes" id="UP000594364"/>
    </source>
</evidence>
<gene>
    <name evidence="2" type="ORF">C2857_002187</name>
</gene>
<keyword evidence="1" id="KW-0732">Signal</keyword>
<evidence type="ECO:0000256" key="1">
    <source>
        <dbReference type="SAM" id="SignalP"/>
    </source>
</evidence>
<dbReference type="OrthoDB" id="3932350at2759"/>
<sequence length="207" mass="22173">MKLSLSILALAAAASALSDSQQNVDSVRAKLKVPLSPDDLKHYSGIKATGTSGPFYENLQGIATPEDLIVAEFNGATYKPADDAGTIYLLSAGKGITATVSHDMAAKYESLIDGGMPVSGETKAQLEARYKSMSQSLSTEERDSLLDGVATAFLEWSSGVGNLDKRRNYICKKNGDKCSTTNDCKKFATIERKDCICIDKKCKTITV</sequence>
<reference evidence="2 3" key="1">
    <citation type="journal article" date="2018" name="PLoS Genet.">
        <title>Repeat elements organise 3D genome structure and mediate transcription in the filamentous fungus Epichloe festucae.</title>
        <authorList>
            <person name="Winter D.J."/>
            <person name="Ganley A.R.D."/>
            <person name="Young C.A."/>
            <person name="Liachko I."/>
            <person name="Schardl C.L."/>
            <person name="Dupont P.Y."/>
            <person name="Berry D."/>
            <person name="Ram A."/>
            <person name="Scott B."/>
            <person name="Cox M.P."/>
        </authorList>
    </citation>
    <scope>NUCLEOTIDE SEQUENCE [LARGE SCALE GENOMIC DNA]</scope>
    <source>
        <strain evidence="2 3">Fl1</strain>
    </source>
</reference>
<dbReference type="Proteomes" id="UP000594364">
    <property type="component" value="Chromosome 4"/>
</dbReference>
<accession>A0A7S9KUU4</accession>
<name>A0A7S9KUU4_EPIFF</name>
<dbReference type="EMBL" id="CP031388">
    <property type="protein sequence ID" value="QPH04841.1"/>
    <property type="molecule type" value="Genomic_DNA"/>
</dbReference>
<organism evidence="2 3">
    <name type="scientific">Epichloe festucae (strain Fl1)</name>
    <dbReference type="NCBI Taxonomy" id="877507"/>
    <lineage>
        <taxon>Eukaryota</taxon>
        <taxon>Fungi</taxon>
        <taxon>Dikarya</taxon>
        <taxon>Ascomycota</taxon>
        <taxon>Pezizomycotina</taxon>
        <taxon>Sordariomycetes</taxon>
        <taxon>Hypocreomycetidae</taxon>
        <taxon>Hypocreales</taxon>
        <taxon>Clavicipitaceae</taxon>
        <taxon>Epichloe</taxon>
    </lineage>
</organism>
<dbReference type="AlphaFoldDB" id="A0A7S9KUU4"/>
<feature type="signal peptide" evidence="1">
    <location>
        <begin position="1"/>
        <end position="16"/>
    </location>
</feature>
<feature type="chain" id="PRO_5034366199" evidence="1">
    <location>
        <begin position="17"/>
        <end position="207"/>
    </location>
</feature>
<keyword evidence="3" id="KW-1185">Reference proteome</keyword>